<evidence type="ECO:0008006" key="4">
    <source>
        <dbReference type="Google" id="ProtNLM"/>
    </source>
</evidence>
<accession>A0A2H9VVR7</accession>
<proteinExistence type="predicted"/>
<comment type="caution">
    <text evidence="2">The sequence shown here is derived from an EMBL/GenBank/DDBJ whole genome shotgun (WGS) entry which is preliminary data.</text>
</comment>
<gene>
    <name evidence="2" type="ORF">CLV57_1933</name>
</gene>
<dbReference type="Proteomes" id="UP000242687">
    <property type="component" value="Unassembled WGS sequence"/>
</dbReference>
<dbReference type="OrthoDB" id="1523429at2"/>
<feature type="signal peptide" evidence="1">
    <location>
        <begin position="1"/>
        <end position="19"/>
    </location>
</feature>
<protein>
    <recommendedName>
        <fullName evidence="4">Adhesin</fullName>
    </recommendedName>
</protein>
<feature type="chain" id="PRO_5014131883" description="Adhesin" evidence="1">
    <location>
        <begin position="20"/>
        <end position="341"/>
    </location>
</feature>
<dbReference type="PANTHER" id="PTHR34094:SF1">
    <property type="entry name" value="PROTEIN FAM185A"/>
    <property type="match status" value="1"/>
</dbReference>
<evidence type="ECO:0000313" key="3">
    <source>
        <dbReference type="Proteomes" id="UP000242687"/>
    </source>
</evidence>
<reference evidence="2 3" key="1">
    <citation type="submission" date="2017-11" db="EMBL/GenBank/DDBJ databases">
        <title>Genomic Encyclopedia of Archaeal and Bacterial Type Strains, Phase II (KMG-II): From Individual Species to Whole Genera.</title>
        <authorList>
            <person name="Goeker M."/>
        </authorList>
    </citation>
    <scope>NUCLEOTIDE SEQUENCE [LARGE SCALE GENOMIC DNA]</scope>
    <source>
        <strain evidence="2 3">DSM 28175</strain>
    </source>
</reference>
<dbReference type="AlphaFoldDB" id="A0A2H9VVR7"/>
<name>A0A2H9VVR7_9SPHI</name>
<evidence type="ECO:0000313" key="2">
    <source>
        <dbReference type="EMBL" id="PJJ84911.1"/>
    </source>
</evidence>
<sequence length="341" mass="35379">MKKLITFLLAISVSVIARAQSDNTPYLTKSFNPVGIQNVIARTSGGSISVTGNTGSEARVEVYIKGQGNKNLSKADIDEKLKDDYTLDISTTGNKLNAIATQKNKMFNWSNGLSVSFKIYVPKNVSTNLNTSGGSISMNDLNGNHDFSTSGGSLNLNLLTGNINGRTSGGSITVNNSKNQIKLNTSGGSIKAQNCSGNISLSTSGGSLSLNDLNGTVEANTSGGSVNAMNIIGELITHTSGGSMALQNISGSLNASTSGGSMNVGITKLGKYITLDNSGGGVNLKLPNQGMNLNMRANRVKVNQLSNFNGDKDDDKLDGTVNGGGVPVKVRTSGSIKVDFI</sequence>
<keyword evidence="1" id="KW-0732">Signal</keyword>
<organism evidence="2 3">
    <name type="scientific">Mucilaginibacter auburnensis</name>
    <dbReference type="NCBI Taxonomy" id="1457233"/>
    <lineage>
        <taxon>Bacteria</taxon>
        <taxon>Pseudomonadati</taxon>
        <taxon>Bacteroidota</taxon>
        <taxon>Sphingobacteriia</taxon>
        <taxon>Sphingobacteriales</taxon>
        <taxon>Sphingobacteriaceae</taxon>
        <taxon>Mucilaginibacter</taxon>
    </lineage>
</organism>
<evidence type="ECO:0000256" key="1">
    <source>
        <dbReference type="SAM" id="SignalP"/>
    </source>
</evidence>
<dbReference type="RefSeq" id="WP_100341078.1">
    <property type="nucleotide sequence ID" value="NZ_PGFJ01000001.1"/>
</dbReference>
<dbReference type="PANTHER" id="PTHR34094">
    <property type="match status" value="1"/>
</dbReference>
<dbReference type="EMBL" id="PGFJ01000001">
    <property type="protein sequence ID" value="PJJ84911.1"/>
    <property type="molecule type" value="Genomic_DNA"/>
</dbReference>
<keyword evidence="3" id="KW-1185">Reference proteome</keyword>